<gene>
    <name evidence="2" type="ORF">ACFP57_07490</name>
</gene>
<accession>A0ABW1X3R0</accession>
<proteinExistence type="predicted"/>
<keyword evidence="3" id="KW-1185">Reference proteome</keyword>
<evidence type="ECO:0000313" key="3">
    <source>
        <dbReference type="Proteomes" id="UP001596266"/>
    </source>
</evidence>
<reference evidence="3" key="1">
    <citation type="journal article" date="2019" name="Int. J. Syst. Evol. Microbiol.">
        <title>The Global Catalogue of Microorganisms (GCM) 10K type strain sequencing project: providing services to taxonomists for standard genome sequencing and annotation.</title>
        <authorList>
            <consortium name="The Broad Institute Genomics Platform"/>
            <consortium name="The Broad Institute Genome Sequencing Center for Infectious Disease"/>
            <person name="Wu L."/>
            <person name="Ma J."/>
        </authorList>
    </citation>
    <scope>NUCLEOTIDE SEQUENCE [LARGE SCALE GENOMIC DNA]</scope>
    <source>
        <strain evidence="3">CGMCC 1.15277</strain>
    </source>
</reference>
<evidence type="ECO:0000313" key="2">
    <source>
        <dbReference type="EMBL" id="MFC6396827.1"/>
    </source>
</evidence>
<organism evidence="2 3">
    <name type="scientific">Luteococcus sanguinis</name>
    <dbReference type="NCBI Taxonomy" id="174038"/>
    <lineage>
        <taxon>Bacteria</taxon>
        <taxon>Bacillati</taxon>
        <taxon>Actinomycetota</taxon>
        <taxon>Actinomycetes</taxon>
        <taxon>Propionibacteriales</taxon>
        <taxon>Propionibacteriaceae</taxon>
        <taxon>Luteococcus</taxon>
    </lineage>
</organism>
<comment type="caution">
    <text evidence="2">The sequence shown here is derived from an EMBL/GenBank/DDBJ whole genome shotgun (WGS) entry which is preliminary data.</text>
</comment>
<dbReference type="Gene3D" id="3.90.1150.200">
    <property type="match status" value="1"/>
</dbReference>
<protein>
    <submittedName>
        <fullName evidence="2">Iron chaperone</fullName>
    </submittedName>
</protein>
<dbReference type="SUPFAM" id="SSF159888">
    <property type="entry name" value="YdhG-like"/>
    <property type="match status" value="1"/>
</dbReference>
<dbReference type="RefSeq" id="WP_343884173.1">
    <property type="nucleotide sequence ID" value="NZ_BAAAKI010000001.1"/>
</dbReference>
<dbReference type="InterPro" id="IPR014922">
    <property type="entry name" value="YdhG-like"/>
</dbReference>
<sequence length="119" mass="13421">MNAVDDYLDQLPDERRAALAHIRDLVHQGYPDAVEKISYNMPTFVVEGHAIGGFLSHQKFMSWYPHSGSTLATLSSEISGRQQTKSALHFTVAEPLPDDLVRLLLETRRREWSPSGQTD</sequence>
<dbReference type="Proteomes" id="UP001596266">
    <property type="component" value="Unassembled WGS sequence"/>
</dbReference>
<feature type="domain" description="YdhG-like" evidence="1">
    <location>
        <begin position="15"/>
        <end position="106"/>
    </location>
</feature>
<dbReference type="EMBL" id="JBHSUA010000015">
    <property type="protein sequence ID" value="MFC6396827.1"/>
    <property type="molecule type" value="Genomic_DNA"/>
</dbReference>
<name>A0ABW1X3R0_9ACTN</name>
<dbReference type="Pfam" id="PF08818">
    <property type="entry name" value="DUF1801"/>
    <property type="match status" value="1"/>
</dbReference>
<evidence type="ECO:0000259" key="1">
    <source>
        <dbReference type="Pfam" id="PF08818"/>
    </source>
</evidence>